<dbReference type="Proteomes" id="UP000297465">
    <property type="component" value="Unassembled WGS sequence"/>
</dbReference>
<name>A0ABY2LQG2_9LEPT</name>
<organism evidence="1 2">
    <name type="scientific">Leptospira montravelensis</name>
    <dbReference type="NCBI Taxonomy" id="2484961"/>
    <lineage>
        <taxon>Bacteria</taxon>
        <taxon>Pseudomonadati</taxon>
        <taxon>Spirochaetota</taxon>
        <taxon>Spirochaetia</taxon>
        <taxon>Leptospirales</taxon>
        <taxon>Leptospiraceae</taxon>
        <taxon>Leptospira</taxon>
    </lineage>
</organism>
<gene>
    <name evidence="1" type="ORF">EHQ31_10720</name>
</gene>
<dbReference type="Pfam" id="PF14903">
    <property type="entry name" value="WG_beta_rep"/>
    <property type="match status" value="3"/>
</dbReference>
<comment type="caution">
    <text evidence="1">The sequence shown here is derived from an EMBL/GenBank/DDBJ whole genome shotgun (WGS) entry which is preliminary data.</text>
</comment>
<dbReference type="SUPFAM" id="SSF69360">
    <property type="entry name" value="Cell wall binding repeat"/>
    <property type="match status" value="1"/>
</dbReference>
<accession>A0ABY2LQG2</accession>
<dbReference type="InterPro" id="IPR032774">
    <property type="entry name" value="WG_beta_rep"/>
</dbReference>
<reference evidence="2" key="1">
    <citation type="journal article" date="2019" name="PLoS Negl. Trop. Dis.">
        <title>Revisiting the worldwide diversity of Leptospira species in the environment.</title>
        <authorList>
            <person name="Vincent A.T."/>
            <person name="Schiettekatte O."/>
            <person name="Bourhy P."/>
            <person name="Veyrier F.J."/>
            <person name="Picardeau M."/>
        </authorList>
    </citation>
    <scope>NUCLEOTIDE SEQUENCE [LARGE SCALE GENOMIC DNA]</scope>
    <source>
        <strain evidence="2">201800278</strain>
    </source>
</reference>
<proteinExistence type="predicted"/>
<evidence type="ECO:0000313" key="2">
    <source>
        <dbReference type="Proteomes" id="UP000297465"/>
    </source>
</evidence>
<dbReference type="PANTHER" id="PTHR37841">
    <property type="entry name" value="GLR2918 PROTEIN"/>
    <property type="match status" value="1"/>
</dbReference>
<evidence type="ECO:0000313" key="1">
    <source>
        <dbReference type="EMBL" id="TGL01856.1"/>
    </source>
</evidence>
<sequence length="191" mass="21857">MKFILTFIFLTLPILAKSNLPISFEENNLYGFKNKSGKVMIKPQYQHAMDFTKEEIAFVVKDNRWVCINTKNLVLLEVFVYDNGPDYYSENLARFVENKKFGFFDSRCNKQISAAYDFVYPFENGTSIVCNGCESQLEEEHSRIIGGKYGVINKKGKILIPVAYDAIDSVDAKKKTATVVSNKNKTKINFK</sequence>
<keyword evidence="2" id="KW-1185">Reference proteome</keyword>
<dbReference type="EMBL" id="RQFO01000016">
    <property type="protein sequence ID" value="TGL01856.1"/>
    <property type="molecule type" value="Genomic_DNA"/>
</dbReference>
<protein>
    <submittedName>
        <fullName evidence="1">WG repeat-containing protein</fullName>
    </submittedName>
</protein>
<dbReference type="RefSeq" id="WP_135574141.1">
    <property type="nucleotide sequence ID" value="NZ_RQFN01000024.1"/>
</dbReference>
<dbReference type="PANTHER" id="PTHR37841:SF1">
    <property type="entry name" value="DUF3298 DOMAIN-CONTAINING PROTEIN"/>
    <property type="match status" value="1"/>
</dbReference>